<evidence type="ECO:0000313" key="5">
    <source>
        <dbReference type="EMBL" id="OMJ66270.1"/>
    </source>
</evidence>
<dbReference type="EMBL" id="MPUH01001767">
    <property type="protein sequence ID" value="OMJ66270.1"/>
    <property type="molecule type" value="Genomic_DNA"/>
</dbReference>
<dbReference type="PANTHER" id="PTHR34524">
    <property type="entry name" value="CALCYPHOSIN"/>
    <property type="match status" value="1"/>
</dbReference>
<dbReference type="SMART" id="SM00054">
    <property type="entry name" value="EFh"/>
    <property type="match status" value="3"/>
</dbReference>
<dbReference type="InterPro" id="IPR002048">
    <property type="entry name" value="EF_hand_dom"/>
</dbReference>
<keyword evidence="1" id="KW-0479">Metal-binding</keyword>
<evidence type="ECO:0000256" key="2">
    <source>
        <dbReference type="ARBA" id="ARBA00022737"/>
    </source>
</evidence>
<gene>
    <name evidence="5" type="ORF">SteCoe_36951</name>
</gene>
<dbReference type="Gene3D" id="1.10.238.10">
    <property type="entry name" value="EF-hand"/>
    <property type="match status" value="2"/>
</dbReference>
<dbReference type="InterPro" id="IPR018247">
    <property type="entry name" value="EF_Hand_1_Ca_BS"/>
</dbReference>
<evidence type="ECO:0000256" key="1">
    <source>
        <dbReference type="ARBA" id="ARBA00022723"/>
    </source>
</evidence>
<dbReference type="OrthoDB" id="304405at2759"/>
<evidence type="ECO:0000259" key="4">
    <source>
        <dbReference type="PROSITE" id="PS50222"/>
    </source>
</evidence>
<dbReference type="Pfam" id="PF13499">
    <property type="entry name" value="EF-hand_7"/>
    <property type="match status" value="2"/>
</dbReference>
<feature type="domain" description="EF-hand" evidence="4">
    <location>
        <begin position="188"/>
        <end position="223"/>
    </location>
</feature>
<feature type="domain" description="EF-hand" evidence="4">
    <location>
        <begin position="152"/>
        <end position="187"/>
    </location>
</feature>
<sequence>MISKLTETKICEFFCQIGIHEQEIEKSRETLCQNIDFEIYTSFRLLDQNLQGSLLASDFHNYLQKNYRPSNIHFLQLLILQYDTNHDGRLSINEFSKLVLPSTNTLLRDKVSIRSPYMIFSLQTQESIVKLIELELLYYEDIERIRRDLTLKDDFSLIKSFEIIDMDRNGVIDKEDIKEFVRKNGFYISDDMALGVIRRLDTDGDRMLDYVEYVDAVMPKKTRGGEPLKRSPRSEKIENFMENIKNEILYREYGVVYSRNDLRLKKDVKTRILEENKRNCERNEQDFGFKREGNDRKKSSPLRKALVKKEMDINFEVEGIIDARRGNPARTLSCITFFDDRKASPLRKSPYKYSYCQYIDQSTDIFTPAKTAKRDCI</sequence>
<name>A0A1R2APE0_9CILI</name>
<accession>A0A1R2APE0</accession>
<keyword evidence="2" id="KW-0677">Repeat</keyword>
<dbReference type="Proteomes" id="UP000187209">
    <property type="component" value="Unassembled WGS sequence"/>
</dbReference>
<dbReference type="PROSITE" id="PS00018">
    <property type="entry name" value="EF_HAND_1"/>
    <property type="match status" value="3"/>
</dbReference>
<dbReference type="InterPro" id="IPR011992">
    <property type="entry name" value="EF-hand-dom_pair"/>
</dbReference>
<dbReference type="AlphaFoldDB" id="A0A1R2APE0"/>
<feature type="domain" description="EF-hand" evidence="4">
    <location>
        <begin position="70"/>
        <end position="105"/>
    </location>
</feature>
<dbReference type="PANTHER" id="PTHR34524:SF6">
    <property type="entry name" value="CALCYPHOSINE LIKE"/>
    <property type="match status" value="1"/>
</dbReference>
<dbReference type="InterPro" id="IPR051581">
    <property type="entry name" value="Ca-bind"/>
</dbReference>
<dbReference type="SUPFAM" id="SSF47473">
    <property type="entry name" value="EF-hand"/>
    <property type="match status" value="1"/>
</dbReference>
<organism evidence="5 6">
    <name type="scientific">Stentor coeruleus</name>
    <dbReference type="NCBI Taxonomy" id="5963"/>
    <lineage>
        <taxon>Eukaryota</taxon>
        <taxon>Sar</taxon>
        <taxon>Alveolata</taxon>
        <taxon>Ciliophora</taxon>
        <taxon>Postciliodesmatophora</taxon>
        <taxon>Heterotrichea</taxon>
        <taxon>Heterotrichida</taxon>
        <taxon>Stentoridae</taxon>
        <taxon>Stentor</taxon>
    </lineage>
</organism>
<dbReference type="CDD" id="cd00051">
    <property type="entry name" value="EFh"/>
    <property type="match status" value="1"/>
</dbReference>
<proteinExistence type="predicted"/>
<dbReference type="PROSITE" id="PS50222">
    <property type="entry name" value="EF_HAND_2"/>
    <property type="match status" value="3"/>
</dbReference>
<protein>
    <recommendedName>
        <fullName evidence="4">EF-hand domain-containing protein</fullName>
    </recommendedName>
</protein>
<evidence type="ECO:0000313" key="6">
    <source>
        <dbReference type="Proteomes" id="UP000187209"/>
    </source>
</evidence>
<keyword evidence="6" id="KW-1185">Reference proteome</keyword>
<comment type="caution">
    <text evidence="5">The sequence shown here is derived from an EMBL/GenBank/DDBJ whole genome shotgun (WGS) entry which is preliminary data.</text>
</comment>
<keyword evidence="3" id="KW-0106">Calcium</keyword>
<reference evidence="5 6" key="1">
    <citation type="submission" date="2016-11" db="EMBL/GenBank/DDBJ databases">
        <title>The macronuclear genome of Stentor coeruleus: a giant cell with tiny introns.</title>
        <authorList>
            <person name="Slabodnick M."/>
            <person name="Ruby J.G."/>
            <person name="Reiff S.B."/>
            <person name="Swart E.C."/>
            <person name="Gosai S."/>
            <person name="Prabakaran S."/>
            <person name="Witkowska E."/>
            <person name="Larue G.E."/>
            <person name="Fisher S."/>
            <person name="Freeman R.M."/>
            <person name="Gunawardena J."/>
            <person name="Chu W."/>
            <person name="Stover N.A."/>
            <person name="Gregory B.D."/>
            <person name="Nowacki M."/>
            <person name="Derisi J."/>
            <person name="Roy S.W."/>
            <person name="Marshall W.F."/>
            <person name="Sood P."/>
        </authorList>
    </citation>
    <scope>NUCLEOTIDE SEQUENCE [LARGE SCALE GENOMIC DNA]</scope>
    <source>
        <strain evidence="5">WM001</strain>
    </source>
</reference>
<evidence type="ECO:0000256" key="3">
    <source>
        <dbReference type="ARBA" id="ARBA00022837"/>
    </source>
</evidence>
<dbReference type="GO" id="GO:0005509">
    <property type="term" value="F:calcium ion binding"/>
    <property type="evidence" value="ECO:0007669"/>
    <property type="project" value="InterPro"/>
</dbReference>